<dbReference type="GO" id="GO:0016020">
    <property type="term" value="C:membrane"/>
    <property type="evidence" value="ECO:0007669"/>
    <property type="project" value="InterPro"/>
</dbReference>
<dbReference type="Pfam" id="PF00852">
    <property type="entry name" value="Glyco_transf_10"/>
    <property type="match status" value="1"/>
</dbReference>
<evidence type="ECO:0000256" key="2">
    <source>
        <dbReference type="ARBA" id="ARBA00022676"/>
    </source>
</evidence>
<proteinExistence type="inferred from homology"/>
<evidence type="ECO:0000313" key="6">
    <source>
        <dbReference type="Proteomes" id="UP000186549"/>
    </source>
</evidence>
<gene>
    <name evidence="5" type="ORF">BHV79_09055</name>
</gene>
<evidence type="ECO:0000256" key="3">
    <source>
        <dbReference type="ARBA" id="ARBA00022679"/>
    </source>
</evidence>
<dbReference type="AlphaFoldDB" id="A0A1Q6I2W8"/>
<keyword evidence="3" id="KW-0808">Transferase</keyword>
<dbReference type="InterPro" id="IPR055270">
    <property type="entry name" value="Glyco_tran_10_C"/>
</dbReference>
<protein>
    <recommendedName>
        <fullName evidence="4">Fucosyltransferase C-terminal domain-containing protein</fullName>
    </recommendedName>
</protein>
<dbReference type="SUPFAM" id="SSF53756">
    <property type="entry name" value="UDP-Glycosyltransferase/glycogen phosphorylase"/>
    <property type="match status" value="1"/>
</dbReference>
<evidence type="ECO:0000313" key="5">
    <source>
        <dbReference type="EMBL" id="OKZ33205.1"/>
    </source>
</evidence>
<evidence type="ECO:0000259" key="4">
    <source>
        <dbReference type="Pfam" id="PF00852"/>
    </source>
</evidence>
<organism evidence="5 6">
    <name type="scientific">Bacteroides uniformis</name>
    <dbReference type="NCBI Taxonomy" id="820"/>
    <lineage>
        <taxon>Bacteria</taxon>
        <taxon>Pseudomonadati</taxon>
        <taxon>Bacteroidota</taxon>
        <taxon>Bacteroidia</taxon>
        <taxon>Bacteroidales</taxon>
        <taxon>Bacteroidaceae</taxon>
        <taxon>Bacteroides</taxon>
    </lineage>
</organism>
<dbReference type="PANTHER" id="PTHR11929">
    <property type="entry name" value="ALPHA- 1,3 -FUCOSYLTRANSFERASE"/>
    <property type="match status" value="1"/>
</dbReference>
<accession>A0A1Q6I2W8</accession>
<dbReference type="EMBL" id="MNQU01000212">
    <property type="protein sequence ID" value="OKZ33205.1"/>
    <property type="molecule type" value="Genomic_DNA"/>
</dbReference>
<evidence type="ECO:0000256" key="1">
    <source>
        <dbReference type="ARBA" id="ARBA00008919"/>
    </source>
</evidence>
<dbReference type="PANTHER" id="PTHR11929:SF194">
    <property type="entry name" value="ALPHA-(1,3)-FUCOSYLTRANSFERASE 10"/>
    <property type="match status" value="1"/>
</dbReference>
<sequence>MDKKIVAVYGAADQALIKQFPFKKPIWGNCEFVINEACTICDYLFMIDSVKTTIEVECIPQNTYLCICEPKSVKIYPSNYVDQFSNLISFRPFNHFEGSILYDIPMLPWRVGSKYNPKTGKSDYHNFLDYDFLTQRIDFPKLDKVAIITSNKVMTKGHRRRLDFLLKLKENIPEFIDIYGQGFQFVEDKWDVLSKYKYVFAFENCRENGYVTEKIFDSFISEALPLYWGAPDISSYCSENSYVIVDFHSVKEVSDLIVAMIKRNEYEKRVSFILSEKEKALNYYNIFARIAKIVEEKPLVMNTDRTHCIIHPEKYNLAYRLKQRIYRAFCK</sequence>
<dbReference type="Proteomes" id="UP000186549">
    <property type="component" value="Unassembled WGS sequence"/>
</dbReference>
<comment type="similarity">
    <text evidence="1">Belongs to the glycosyltransferase 10 family.</text>
</comment>
<dbReference type="Gene3D" id="3.40.50.11660">
    <property type="entry name" value="Glycosyl transferase family 10, C-terminal domain"/>
    <property type="match status" value="1"/>
</dbReference>
<keyword evidence="2" id="KW-0328">Glycosyltransferase</keyword>
<dbReference type="GO" id="GO:0008417">
    <property type="term" value="F:fucosyltransferase activity"/>
    <property type="evidence" value="ECO:0007669"/>
    <property type="project" value="InterPro"/>
</dbReference>
<feature type="domain" description="Fucosyltransferase C-terminal" evidence="4">
    <location>
        <begin position="143"/>
        <end position="264"/>
    </location>
</feature>
<dbReference type="InterPro" id="IPR038577">
    <property type="entry name" value="GT10-like_C_sf"/>
</dbReference>
<reference evidence="5 6" key="1">
    <citation type="journal article" date="2016" name="Nat. Biotechnol.">
        <title>Measurement of bacterial replication rates in microbial communities.</title>
        <authorList>
            <person name="Brown C.T."/>
            <person name="Olm M.R."/>
            <person name="Thomas B.C."/>
            <person name="Banfield J.F."/>
        </authorList>
    </citation>
    <scope>NUCLEOTIDE SEQUENCE [LARGE SCALE GENOMIC DNA]</scope>
    <source>
        <strain evidence="5">45_41</strain>
    </source>
</reference>
<dbReference type="InterPro" id="IPR001503">
    <property type="entry name" value="Glyco_trans_10"/>
</dbReference>
<comment type="caution">
    <text evidence="5">The sequence shown here is derived from an EMBL/GenBank/DDBJ whole genome shotgun (WGS) entry which is preliminary data.</text>
</comment>
<name>A0A1Q6I2W8_BACUN</name>